<dbReference type="EMBL" id="QQBB01000005">
    <property type="protein sequence ID" value="RDI58643.1"/>
    <property type="molecule type" value="Genomic_DNA"/>
</dbReference>
<name>A0A370HJ86_9HYPH</name>
<comment type="similarity">
    <text evidence="2">Belongs to the methylmalonyl-CoA mutase family.</text>
</comment>
<dbReference type="Gene3D" id="1.10.196.20">
    <property type="match status" value="1"/>
</dbReference>
<dbReference type="Gene3D" id="3.20.20.240">
    <property type="entry name" value="Methylmalonyl-CoA mutase"/>
    <property type="match status" value="1"/>
</dbReference>
<dbReference type="RefSeq" id="WP_114770663.1">
    <property type="nucleotide sequence ID" value="NZ_QQBB01000005.1"/>
</dbReference>
<dbReference type="PANTHER" id="PTHR48101:SF4">
    <property type="entry name" value="METHYLMALONYL-COA MUTASE, MITOCHONDRIAL"/>
    <property type="match status" value="1"/>
</dbReference>
<dbReference type="SUPFAM" id="SSF52242">
    <property type="entry name" value="Cobalamin (vitamin B12)-binding domain"/>
    <property type="match status" value="1"/>
</dbReference>
<dbReference type="InterPro" id="IPR024067">
    <property type="entry name" value="Me-malonyl-CoA_mutase_sm_su_N"/>
</dbReference>
<dbReference type="SUPFAM" id="SSF51703">
    <property type="entry name" value="Cobalamin (vitamin B12)-dependent enzymes"/>
    <property type="match status" value="1"/>
</dbReference>
<dbReference type="CDD" id="cd03677">
    <property type="entry name" value="MM_CoA_mutase_beta"/>
    <property type="match status" value="1"/>
</dbReference>
<dbReference type="InterPro" id="IPR016176">
    <property type="entry name" value="Cbl-dep_enz_cat"/>
</dbReference>
<evidence type="ECO:0000256" key="2">
    <source>
        <dbReference type="ARBA" id="ARBA00008465"/>
    </source>
</evidence>
<dbReference type="GO" id="GO:0046872">
    <property type="term" value="F:metal ion binding"/>
    <property type="evidence" value="ECO:0007669"/>
    <property type="project" value="InterPro"/>
</dbReference>
<dbReference type="AlphaFoldDB" id="A0A370HJ86"/>
<sequence length="655" mass="69754">MDDLNFAADFPAPTREQWLKLVEGVLKGADFQKKLVSRTHDGIEIQPLYPKAEDAPRIARAESGRWRVSQRVDHPDPEKASELALLDLEGGADALTLVTRKAPAARGFGVRIESLDGLDRALSGVMLDLIHLRLDAGGHGRQMAAMLLALAQRRGHDLSALSLDLGLDPIGAMAGMGRMSAAWDAVAHRMGDTLADLSGRGFGGRTFLADGRVYHEAGASEAQELAAVLATGLAYLRALETHGHSLDAARDALAFLLVADADEFLTVAKFRALRRLWAKVEQACGLDPKPIRLHAETAWRMTTRRDPWVNMLRTTVAAFSAGIGGADAITALPFTTALGLPDAFARRVARNAQLILLDESNLWRVADPAAGAGGFEALTDALCEKAWSLFQEIEREGGILESLKRSALQDRIAVVRAQRDKAVATRKEPITGTSEFPNINEADVAVLLPMPAPKPDAATTQQPVPAAAVETSFAKVVTMAADGADLSRLAGTAAGPAPVAVAPLPSTRMAEPFERLRDLSDAYMAKTGSRPKVFLANLGPISAFTARSTFAKNFFEAAGIEAATNDGFSDPDKLREAFVSSKAKLSCICSTDEIYEKHAIDAARTLREAGSSPIFLAGRAGDNETTLTAAGITTFIYAGCDTLKVLSEALDAACA</sequence>
<feature type="domain" description="Methylmalonyl-CoA mutase alpha/beta chain catalytic" evidence="6">
    <location>
        <begin position="108"/>
        <end position="444"/>
    </location>
</feature>
<dbReference type="Gene3D" id="3.40.50.280">
    <property type="entry name" value="Cobalamin-binding domain"/>
    <property type="match status" value="1"/>
</dbReference>
<dbReference type="InterPro" id="IPR006099">
    <property type="entry name" value="MeMalonylCoA_mutase_a/b_cat"/>
</dbReference>
<dbReference type="GO" id="GO:0016866">
    <property type="term" value="F:intramolecular transferase activity"/>
    <property type="evidence" value="ECO:0007669"/>
    <property type="project" value="InterPro"/>
</dbReference>
<proteinExistence type="inferred from homology"/>
<dbReference type="OrthoDB" id="9762378at2"/>
<evidence type="ECO:0000256" key="5">
    <source>
        <dbReference type="ARBA" id="ARBA00023285"/>
    </source>
</evidence>
<gene>
    <name evidence="7" type="ORF">DES45_105166</name>
</gene>
<dbReference type="PANTHER" id="PTHR48101">
    <property type="entry name" value="METHYLMALONYL-COA MUTASE, MITOCHONDRIAL-RELATED"/>
    <property type="match status" value="1"/>
</dbReference>
<dbReference type="Proteomes" id="UP000254925">
    <property type="component" value="Unassembled WGS sequence"/>
</dbReference>
<evidence type="ECO:0000256" key="1">
    <source>
        <dbReference type="ARBA" id="ARBA00001922"/>
    </source>
</evidence>
<keyword evidence="4" id="KW-0413">Isomerase</keyword>
<dbReference type="InterPro" id="IPR036724">
    <property type="entry name" value="Cobalamin-bd_sf"/>
</dbReference>
<keyword evidence="3" id="KW-0846">Cobalamin</keyword>
<evidence type="ECO:0000259" key="6">
    <source>
        <dbReference type="Pfam" id="PF01642"/>
    </source>
</evidence>
<keyword evidence="5" id="KW-0170">Cobalt</keyword>
<evidence type="ECO:0000313" key="8">
    <source>
        <dbReference type="Proteomes" id="UP000254925"/>
    </source>
</evidence>
<dbReference type="GO" id="GO:0031419">
    <property type="term" value="F:cobalamin binding"/>
    <property type="evidence" value="ECO:0007669"/>
    <property type="project" value="UniProtKB-KW"/>
</dbReference>
<evidence type="ECO:0000256" key="4">
    <source>
        <dbReference type="ARBA" id="ARBA00023235"/>
    </source>
</evidence>
<comment type="cofactor">
    <cofactor evidence="1">
        <name>adenosylcob(III)alamin</name>
        <dbReference type="ChEBI" id="CHEBI:18408"/>
    </cofactor>
</comment>
<reference evidence="7 8" key="1">
    <citation type="submission" date="2018-07" db="EMBL/GenBank/DDBJ databases">
        <title>Genomic Encyclopedia of Type Strains, Phase IV (KMG-IV): sequencing the most valuable type-strain genomes for metagenomic binning, comparative biology and taxonomic classification.</title>
        <authorList>
            <person name="Goeker M."/>
        </authorList>
    </citation>
    <scope>NUCLEOTIDE SEQUENCE [LARGE SCALE GENOMIC DNA]</scope>
    <source>
        <strain evidence="7 8">DSM 14364</strain>
    </source>
</reference>
<accession>A0A370HJ86</accession>
<dbReference type="Pfam" id="PF01642">
    <property type="entry name" value="MM_CoA_mutase"/>
    <property type="match status" value="1"/>
</dbReference>
<keyword evidence="8" id="KW-1185">Reference proteome</keyword>
<protein>
    <submittedName>
        <fullName evidence="7">Methylmalonyl-CoA mutase</fullName>
    </submittedName>
</protein>
<evidence type="ECO:0000256" key="3">
    <source>
        <dbReference type="ARBA" id="ARBA00022628"/>
    </source>
</evidence>
<evidence type="ECO:0000313" key="7">
    <source>
        <dbReference type="EMBL" id="RDI58643.1"/>
    </source>
</evidence>
<comment type="caution">
    <text evidence="7">The sequence shown here is derived from an EMBL/GenBank/DDBJ whole genome shotgun (WGS) entry which is preliminary data.</text>
</comment>
<organism evidence="7 8">
    <name type="scientific">Microvirga subterranea</name>
    <dbReference type="NCBI Taxonomy" id="186651"/>
    <lineage>
        <taxon>Bacteria</taxon>
        <taxon>Pseudomonadati</taxon>
        <taxon>Pseudomonadota</taxon>
        <taxon>Alphaproteobacteria</taxon>
        <taxon>Hyphomicrobiales</taxon>
        <taxon>Methylobacteriaceae</taxon>
        <taxon>Microvirga</taxon>
    </lineage>
</organism>